<sequence length="167" mass="19105">MEFLEAVADIIPLSLKVEVVSSDGTSTPFNLDEPNYNDFPSMSLDQMREYLYKKGLIIGRQNTNFRNVFGSKIPLAREPECELKDILTPTNEQAPDGFFTIYLDKDLEMPSFPEIVQKLDLDKGCKKSNDGTIKATNKKAYSIKNQNMNCTFKKHYVHSLINFECYV</sequence>
<accession>A0ACA9MM70</accession>
<name>A0ACA9MM70_9GLOM</name>
<gene>
    <name evidence="1" type="ORF">SCALOS_LOCUS6615</name>
</gene>
<proteinExistence type="predicted"/>
<reference evidence="1" key="1">
    <citation type="submission" date="2021-06" db="EMBL/GenBank/DDBJ databases">
        <authorList>
            <person name="Kallberg Y."/>
            <person name="Tangrot J."/>
            <person name="Rosling A."/>
        </authorList>
    </citation>
    <scope>NUCLEOTIDE SEQUENCE</scope>
    <source>
        <strain evidence="1">AU212A</strain>
    </source>
</reference>
<protein>
    <submittedName>
        <fullName evidence="1">11125_t:CDS:1</fullName>
    </submittedName>
</protein>
<keyword evidence="2" id="KW-1185">Reference proteome</keyword>
<comment type="caution">
    <text evidence="1">The sequence shown here is derived from an EMBL/GenBank/DDBJ whole genome shotgun (WGS) entry which is preliminary data.</text>
</comment>
<organism evidence="1 2">
    <name type="scientific">Scutellospora calospora</name>
    <dbReference type="NCBI Taxonomy" id="85575"/>
    <lineage>
        <taxon>Eukaryota</taxon>
        <taxon>Fungi</taxon>
        <taxon>Fungi incertae sedis</taxon>
        <taxon>Mucoromycota</taxon>
        <taxon>Glomeromycotina</taxon>
        <taxon>Glomeromycetes</taxon>
        <taxon>Diversisporales</taxon>
        <taxon>Gigasporaceae</taxon>
        <taxon>Scutellospora</taxon>
    </lineage>
</organism>
<dbReference type="Proteomes" id="UP000789860">
    <property type="component" value="Unassembled WGS sequence"/>
</dbReference>
<evidence type="ECO:0000313" key="2">
    <source>
        <dbReference type="Proteomes" id="UP000789860"/>
    </source>
</evidence>
<dbReference type="EMBL" id="CAJVPM010013045">
    <property type="protein sequence ID" value="CAG8592092.1"/>
    <property type="molecule type" value="Genomic_DNA"/>
</dbReference>
<evidence type="ECO:0000313" key="1">
    <source>
        <dbReference type="EMBL" id="CAG8592092.1"/>
    </source>
</evidence>